<dbReference type="EnsemblPlants" id="OPUNC11G08930.1">
    <property type="protein sequence ID" value="OPUNC11G08930.1"/>
    <property type="gene ID" value="OPUNC11G08930"/>
</dbReference>
<name>A0A0E0MEM6_ORYPU</name>
<evidence type="ECO:0000313" key="2">
    <source>
        <dbReference type="Proteomes" id="UP000026962"/>
    </source>
</evidence>
<keyword evidence="2" id="KW-1185">Reference proteome</keyword>
<evidence type="ECO:0000313" key="1">
    <source>
        <dbReference type="EnsemblPlants" id="OPUNC11G08930.1"/>
    </source>
</evidence>
<dbReference type="Gramene" id="OPUNC11G08930.1">
    <property type="protein sequence ID" value="OPUNC11G08930.1"/>
    <property type="gene ID" value="OPUNC11G08930"/>
</dbReference>
<sequence length="175" mass="19244">MAVRGPRDPHTGEDMMDWRWRVTHCSTGLARHFLPTARSPATTVSGTTSSSLRGRFPKVKRVQANIHEYPKPVPPSELQYKTVAQLRDVCPFAQKRRRRRASRRYSKATAPSPATALCSHLAGGLTVRFSAPRARPRVTTGDACMQLASRAKACMCARPVAARTTTSSGNSRQGQ</sequence>
<accession>A0A0E0MEM6</accession>
<dbReference type="AlphaFoldDB" id="A0A0E0MEM6"/>
<protein>
    <submittedName>
        <fullName evidence="1">Uncharacterized protein</fullName>
    </submittedName>
</protein>
<organism evidence="1">
    <name type="scientific">Oryza punctata</name>
    <name type="common">Red rice</name>
    <dbReference type="NCBI Taxonomy" id="4537"/>
    <lineage>
        <taxon>Eukaryota</taxon>
        <taxon>Viridiplantae</taxon>
        <taxon>Streptophyta</taxon>
        <taxon>Embryophyta</taxon>
        <taxon>Tracheophyta</taxon>
        <taxon>Spermatophyta</taxon>
        <taxon>Magnoliopsida</taxon>
        <taxon>Liliopsida</taxon>
        <taxon>Poales</taxon>
        <taxon>Poaceae</taxon>
        <taxon>BOP clade</taxon>
        <taxon>Oryzoideae</taxon>
        <taxon>Oryzeae</taxon>
        <taxon>Oryzinae</taxon>
        <taxon>Oryza</taxon>
    </lineage>
</organism>
<dbReference type="HOGENOM" id="CLU_1534965_0_0_1"/>
<reference evidence="1" key="1">
    <citation type="submission" date="2015-04" db="UniProtKB">
        <authorList>
            <consortium name="EnsemblPlants"/>
        </authorList>
    </citation>
    <scope>IDENTIFICATION</scope>
</reference>
<dbReference type="Proteomes" id="UP000026962">
    <property type="component" value="Chromosome 11"/>
</dbReference>
<reference evidence="1" key="2">
    <citation type="submission" date="2018-05" db="EMBL/GenBank/DDBJ databases">
        <title>OpunRS2 (Oryza punctata Reference Sequence Version 2).</title>
        <authorList>
            <person name="Zhang J."/>
            <person name="Kudrna D."/>
            <person name="Lee S."/>
            <person name="Talag J."/>
            <person name="Welchert J."/>
            <person name="Wing R.A."/>
        </authorList>
    </citation>
    <scope>NUCLEOTIDE SEQUENCE [LARGE SCALE GENOMIC DNA]</scope>
</reference>
<proteinExistence type="predicted"/>